<dbReference type="PANTHER" id="PTHR31102:SF1">
    <property type="entry name" value="CATION_H+ EXCHANGER DOMAIN-CONTAINING PROTEIN"/>
    <property type="match status" value="1"/>
</dbReference>
<dbReference type="AlphaFoldDB" id="A0AB34IN47"/>
<feature type="transmembrane region" description="Helical" evidence="2">
    <location>
        <begin position="44"/>
        <end position="65"/>
    </location>
</feature>
<evidence type="ECO:0000313" key="3">
    <source>
        <dbReference type="EMBL" id="KAL1503607.1"/>
    </source>
</evidence>
<feature type="transmembrane region" description="Helical" evidence="2">
    <location>
        <begin position="72"/>
        <end position="91"/>
    </location>
</feature>
<gene>
    <name evidence="3" type="ORF">AB1Y20_012084</name>
</gene>
<keyword evidence="2" id="KW-0812">Transmembrane</keyword>
<sequence length="530" mass="53696">MRRLPSPRAAATLLLPTACSLALLLLYFLVAWQLLGDAMLYDGAGFALLLLYLTSSLAATLLRLAAPRLPPLLGMLLAGLALRTLPSSPLLASTPLLGHPFPWWSSTTRAIALAVIMARAGLAIDLPKLRAIGGAAARLASLPCLGEAAAAALLARPLLGLPAAWGGTLGFVLAAVSPAVVVPGMLDLQHRRIGTDKGIPTLVLAAASIDDVLAIAGFSVCLSLAAAGEEPEDGSGGAEDGAALAWLALRAPTELAAGCATGVALGFGVAAPCFQHALSDRQRSLAIVGAALFTVLGGKTVAFSGGGALGAVVLGCTASRLWPAELRLPVQAQINALWQRLMPALFGLLGAAVDLHSIEPSDLGSGVLLILCALAVRLLITRLAVGGAGLTSREAAFLCVAWVPKATVQAAVGGAALDLMRERALGAEAEARGALVLMLSVVVILLTAPVGATGIALAGPAWLSHDAREASGAAGASTREAERGGAARRDEAAGDRPAPTPGEGRGGEAFRKDGYAEAQGAYDWTHREAI</sequence>
<feature type="compositionally biased region" description="Basic and acidic residues" evidence="1">
    <location>
        <begin position="479"/>
        <end position="494"/>
    </location>
</feature>
<feature type="transmembrane region" description="Helical" evidence="2">
    <location>
        <begin position="437"/>
        <end position="458"/>
    </location>
</feature>
<feature type="transmembrane region" description="Helical" evidence="2">
    <location>
        <begin position="103"/>
        <end position="124"/>
    </location>
</feature>
<feature type="transmembrane region" description="Helical" evidence="2">
    <location>
        <begin position="255"/>
        <end position="274"/>
    </location>
</feature>
<name>A0AB34IN47_PRYPA</name>
<dbReference type="GO" id="GO:0098662">
    <property type="term" value="P:inorganic cation transmembrane transport"/>
    <property type="evidence" value="ECO:0007669"/>
    <property type="project" value="TreeGrafter"/>
</dbReference>
<dbReference type="PANTHER" id="PTHR31102">
    <property type="match status" value="1"/>
</dbReference>
<dbReference type="InterPro" id="IPR051843">
    <property type="entry name" value="CPA1_transporter"/>
</dbReference>
<feature type="transmembrane region" description="Helical" evidence="2">
    <location>
        <begin position="12"/>
        <end position="32"/>
    </location>
</feature>
<feature type="transmembrane region" description="Helical" evidence="2">
    <location>
        <begin position="161"/>
        <end position="182"/>
    </location>
</feature>
<evidence type="ECO:0008006" key="5">
    <source>
        <dbReference type="Google" id="ProtNLM"/>
    </source>
</evidence>
<feature type="region of interest" description="Disordered" evidence="1">
    <location>
        <begin position="472"/>
        <end position="514"/>
    </location>
</feature>
<reference evidence="3 4" key="1">
    <citation type="journal article" date="2024" name="Science">
        <title>Giant polyketide synthase enzymes in the biosynthesis of giant marine polyether toxins.</title>
        <authorList>
            <person name="Fallon T.R."/>
            <person name="Shende V.V."/>
            <person name="Wierzbicki I.H."/>
            <person name="Pendleton A.L."/>
            <person name="Watervoot N.F."/>
            <person name="Auber R.P."/>
            <person name="Gonzalez D.J."/>
            <person name="Wisecaver J.H."/>
            <person name="Moore B.S."/>
        </authorList>
    </citation>
    <scope>NUCLEOTIDE SEQUENCE [LARGE SCALE GENOMIC DNA]</scope>
    <source>
        <strain evidence="3 4">12B1</strain>
    </source>
</reference>
<evidence type="ECO:0000256" key="1">
    <source>
        <dbReference type="SAM" id="MobiDB-lite"/>
    </source>
</evidence>
<organism evidence="3 4">
    <name type="scientific">Prymnesium parvum</name>
    <name type="common">Toxic golden alga</name>
    <dbReference type="NCBI Taxonomy" id="97485"/>
    <lineage>
        <taxon>Eukaryota</taxon>
        <taxon>Haptista</taxon>
        <taxon>Haptophyta</taxon>
        <taxon>Prymnesiophyceae</taxon>
        <taxon>Prymnesiales</taxon>
        <taxon>Prymnesiaceae</taxon>
        <taxon>Prymnesium</taxon>
    </lineage>
</organism>
<feature type="transmembrane region" description="Helical" evidence="2">
    <location>
        <begin position="363"/>
        <end position="385"/>
    </location>
</feature>
<evidence type="ECO:0000313" key="4">
    <source>
        <dbReference type="Proteomes" id="UP001515480"/>
    </source>
</evidence>
<evidence type="ECO:0000256" key="2">
    <source>
        <dbReference type="SAM" id="Phobius"/>
    </source>
</evidence>
<keyword evidence="4" id="KW-1185">Reference proteome</keyword>
<feature type="transmembrane region" description="Helical" evidence="2">
    <location>
        <begin position="136"/>
        <end position="155"/>
    </location>
</feature>
<keyword evidence="2" id="KW-0472">Membrane</keyword>
<feature type="compositionally biased region" description="Basic and acidic residues" evidence="1">
    <location>
        <begin position="505"/>
        <end position="514"/>
    </location>
</feature>
<accession>A0AB34IN47</accession>
<keyword evidence="2" id="KW-1133">Transmembrane helix</keyword>
<comment type="caution">
    <text evidence="3">The sequence shown here is derived from an EMBL/GenBank/DDBJ whole genome shotgun (WGS) entry which is preliminary data.</text>
</comment>
<protein>
    <recommendedName>
        <fullName evidence="5">Cation/H+ exchanger domain-containing protein</fullName>
    </recommendedName>
</protein>
<feature type="transmembrane region" description="Helical" evidence="2">
    <location>
        <begin position="286"/>
        <end position="314"/>
    </location>
</feature>
<dbReference type="EMBL" id="JBGBPQ010000021">
    <property type="protein sequence ID" value="KAL1503607.1"/>
    <property type="molecule type" value="Genomic_DNA"/>
</dbReference>
<dbReference type="Proteomes" id="UP001515480">
    <property type="component" value="Unassembled WGS sequence"/>
</dbReference>
<proteinExistence type="predicted"/>